<keyword evidence="3" id="KW-1185">Reference proteome</keyword>
<dbReference type="RefSeq" id="WP_005460188.1">
    <property type="nucleotide sequence ID" value="NZ_CM001440.1"/>
</dbReference>
<dbReference type="GO" id="GO:0003700">
    <property type="term" value="F:DNA-binding transcription factor activity"/>
    <property type="evidence" value="ECO:0007669"/>
    <property type="project" value="InterPro"/>
</dbReference>
<name>H5XN78_9PSEU</name>
<dbReference type="SMART" id="SM00347">
    <property type="entry name" value="HTH_MARR"/>
    <property type="match status" value="1"/>
</dbReference>
<dbReference type="STRING" id="882082.SaccyDRAFT_4915"/>
<dbReference type="PANTHER" id="PTHR33164:SF106">
    <property type="entry name" value="TRANSCRIPTIONAL REGULATORY PROTEIN"/>
    <property type="match status" value="1"/>
</dbReference>
<reference evidence="2 3" key="1">
    <citation type="submission" date="2011-11" db="EMBL/GenBank/DDBJ databases">
        <title>The Noncontiguous Finished sequence of Saccharomonospora cyanea NA-134.</title>
        <authorList>
            <consortium name="US DOE Joint Genome Institute"/>
            <person name="Lucas S."/>
            <person name="Han J."/>
            <person name="Lapidus A."/>
            <person name="Cheng J.-F."/>
            <person name="Goodwin L."/>
            <person name="Pitluck S."/>
            <person name="Peters L."/>
            <person name="Ovchinnikova G."/>
            <person name="Lu M."/>
            <person name="Detter J.C."/>
            <person name="Han C."/>
            <person name="Tapia R."/>
            <person name="Land M."/>
            <person name="Hauser L."/>
            <person name="Kyrpides N."/>
            <person name="Ivanova N."/>
            <person name="Pagani I."/>
            <person name="Brambilla E.-M."/>
            <person name="Klenk H.-P."/>
            <person name="Woyke T."/>
        </authorList>
    </citation>
    <scope>NUCLEOTIDE SEQUENCE [LARGE SCALE GENOMIC DNA]</scope>
    <source>
        <strain evidence="2 3">NA-134</strain>
    </source>
</reference>
<dbReference type="OrthoDB" id="3173926at2"/>
<feature type="domain" description="HTH marR-type" evidence="1">
    <location>
        <begin position="12"/>
        <end position="148"/>
    </location>
</feature>
<dbReference type="InterPro" id="IPR000835">
    <property type="entry name" value="HTH_MarR-typ"/>
</dbReference>
<dbReference type="GO" id="GO:0006950">
    <property type="term" value="P:response to stress"/>
    <property type="evidence" value="ECO:0007669"/>
    <property type="project" value="TreeGrafter"/>
</dbReference>
<gene>
    <name evidence="2" type="ORF">SaccyDRAFT_4915</name>
</gene>
<protein>
    <submittedName>
        <fullName evidence="2">Transcriptional regulator</fullName>
    </submittedName>
</protein>
<dbReference type="Pfam" id="PF12802">
    <property type="entry name" value="MarR_2"/>
    <property type="match status" value="1"/>
</dbReference>
<dbReference type="InterPro" id="IPR036388">
    <property type="entry name" value="WH-like_DNA-bd_sf"/>
</dbReference>
<dbReference type="eggNOG" id="COG1846">
    <property type="taxonomic scope" value="Bacteria"/>
</dbReference>
<sequence>MTDDTAEPTASDWALVRHIRRLTVEADRFLQHFGEAHALHRTDMAALVVIMDAAAEGRPLSQGELAAELRLSASATTSVLDRLQELGHVERRRDSRDRRRVVLHVRDSAVELGRELFTPLGEEYARTWAEFDDEQRRTIARFLEATVDATVRTHSRSTERD</sequence>
<evidence type="ECO:0000313" key="3">
    <source>
        <dbReference type="Proteomes" id="UP000002791"/>
    </source>
</evidence>
<dbReference type="SUPFAM" id="SSF46785">
    <property type="entry name" value="Winged helix' DNA-binding domain"/>
    <property type="match status" value="1"/>
</dbReference>
<dbReference type="InterPro" id="IPR036390">
    <property type="entry name" value="WH_DNA-bd_sf"/>
</dbReference>
<dbReference type="AlphaFoldDB" id="H5XN78"/>
<dbReference type="Gene3D" id="1.10.10.10">
    <property type="entry name" value="Winged helix-like DNA-binding domain superfamily/Winged helix DNA-binding domain"/>
    <property type="match status" value="1"/>
</dbReference>
<dbReference type="PANTHER" id="PTHR33164">
    <property type="entry name" value="TRANSCRIPTIONAL REGULATOR, MARR FAMILY"/>
    <property type="match status" value="1"/>
</dbReference>
<evidence type="ECO:0000259" key="1">
    <source>
        <dbReference type="PROSITE" id="PS50995"/>
    </source>
</evidence>
<organism evidence="2 3">
    <name type="scientific">Saccharomonospora cyanea NA-134</name>
    <dbReference type="NCBI Taxonomy" id="882082"/>
    <lineage>
        <taxon>Bacteria</taxon>
        <taxon>Bacillati</taxon>
        <taxon>Actinomycetota</taxon>
        <taxon>Actinomycetes</taxon>
        <taxon>Pseudonocardiales</taxon>
        <taxon>Pseudonocardiaceae</taxon>
        <taxon>Saccharomonospora</taxon>
    </lineage>
</organism>
<dbReference type="PROSITE" id="PS50995">
    <property type="entry name" value="HTH_MARR_2"/>
    <property type="match status" value="1"/>
</dbReference>
<dbReference type="EMBL" id="CM001440">
    <property type="protein sequence ID" value="EHR63711.1"/>
    <property type="molecule type" value="Genomic_DNA"/>
</dbReference>
<dbReference type="InterPro" id="IPR039422">
    <property type="entry name" value="MarR/SlyA-like"/>
</dbReference>
<evidence type="ECO:0000313" key="2">
    <source>
        <dbReference type="EMBL" id="EHR63711.1"/>
    </source>
</evidence>
<dbReference type="Proteomes" id="UP000002791">
    <property type="component" value="Chromosome"/>
</dbReference>
<proteinExistence type="predicted"/>
<accession>H5XN78</accession>
<dbReference type="HOGENOM" id="CLU_083287_1_0_11"/>